<name>A0A9P7W3G5_9AGAR</name>
<dbReference type="PROSITE" id="PS50181">
    <property type="entry name" value="FBOX"/>
    <property type="match status" value="1"/>
</dbReference>
<feature type="compositionally biased region" description="Polar residues" evidence="1">
    <location>
        <begin position="1"/>
        <end position="18"/>
    </location>
</feature>
<dbReference type="Proteomes" id="UP000812287">
    <property type="component" value="Unassembled WGS sequence"/>
</dbReference>
<dbReference type="OrthoDB" id="2322499at2759"/>
<reference evidence="3" key="1">
    <citation type="submission" date="2020-11" db="EMBL/GenBank/DDBJ databases">
        <title>Adaptations for nitrogen fixation in a non-lichenized fungal sporocarp promotes dispersal by wood-feeding termites.</title>
        <authorList>
            <consortium name="DOE Joint Genome Institute"/>
            <person name="Koch R.A."/>
            <person name="Yoon G."/>
            <person name="Arayal U."/>
            <person name="Lail K."/>
            <person name="Amirebrahimi M."/>
            <person name="Labutti K."/>
            <person name="Lipzen A."/>
            <person name="Riley R."/>
            <person name="Barry K."/>
            <person name="Henrissat B."/>
            <person name="Grigoriev I.V."/>
            <person name="Herr J.R."/>
            <person name="Aime M.C."/>
        </authorList>
    </citation>
    <scope>NUCLEOTIDE SEQUENCE</scope>
    <source>
        <strain evidence="3">MCA 3950</strain>
    </source>
</reference>
<organism evidence="3 4">
    <name type="scientific">Guyanagaster necrorhizus</name>
    <dbReference type="NCBI Taxonomy" id="856835"/>
    <lineage>
        <taxon>Eukaryota</taxon>
        <taxon>Fungi</taxon>
        <taxon>Dikarya</taxon>
        <taxon>Basidiomycota</taxon>
        <taxon>Agaricomycotina</taxon>
        <taxon>Agaricomycetes</taxon>
        <taxon>Agaricomycetidae</taxon>
        <taxon>Agaricales</taxon>
        <taxon>Marasmiineae</taxon>
        <taxon>Physalacriaceae</taxon>
        <taxon>Guyanagaster</taxon>
    </lineage>
</organism>
<feature type="domain" description="F-box" evidence="2">
    <location>
        <begin position="55"/>
        <end position="104"/>
    </location>
</feature>
<feature type="non-terminal residue" evidence="3">
    <location>
        <position position="685"/>
    </location>
</feature>
<dbReference type="EMBL" id="MU250524">
    <property type="protein sequence ID" value="KAG7451948.1"/>
    <property type="molecule type" value="Genomic_DNA"/>
</dbReference>
<comment type="caution">
    <text evidence="3">The sequence shown here is derived from an EMBL/GenBank/DDBJ whole genome shotgun (WGS) entry which is preliminary data.</text>
</comment>
<accession>A0A9P7W3G5</accession>
<keyword evidence="4" id="KW-1185">Reference proteome</keyword>
<dbReference type="RefSeq" id="XP_043045448.1">
    <property type="nucleotide sequence ID" value="XM_043187772.1"/>
</dbReference>
<feature type="region of interest" description="Disordered" evidence="1">
    <location>
        <begin position="1"/>
        <end position="36"/>
    </location>
</feature>
<dbReference type="GeneID" id="66110069"/>
<dbReference type="InterPro" id="IPR036047">
    <property type="entry name" value="F-box-like_dom_sf"/>
</dbReference>
<evidence type="ECO:0000313" key="3">
    <source>
        <dbReference type="EMBL" id="KAG7451948.1"/>
    </source>
</evidence>
<dbReference type="SUPFAM" id="SSF81383">
    <property type="entry name" value="F-box domain"/>
    <property type="match status" value="1"/>
</dbReference>
<sequence length="685" mass="79233">MSKMSTSPTEKSSENDFSSHPVHKKVKISSSNGQEVVCRQTSTRRVVNLKRRTTLSMLPTLPLDILFEIFGHLHPLDLLHLTRTTKDFRRVLTHRSSMTVWKSSLANVHGLPPCPDDMSHPAWASLVFDHFCHICFTANIRNVDWCLRVRLCSKCAKTCLLSESAFDAAKKNDKIMLRSVPFNSWPSRHPKEKFCFVKEKDAFVKAFNNCRGKETRKEFLGKRKAAVKARKDHARKCTEWADSVSESRMKELDDIRKKRSKAIETRLISLGHGKEIEYLKDLEKTGSWLDKRELTLFPDQFEVKQPKPLSDRNWNSIENTMLDYMQDVKTHRLKKERSDLLSARRSLIATEWRSCRSPANEFQPGLVDIWVWKEMKYFIDLPSGIAVTAEMVRNAMTSRLPSFTASWRDDKFLELWFMLDYTVRGGLLDHTNHLQQATCVFMCTDQRGLHRDMGVAGYDTTACSMWYPEYLHHACNSRCTVFEESDESRIGKGVCDHEELGLMRDLQTRLTRRREWSTDSLVFDHKASRVVRKILDTCNLNPRTTVDQLDKADPRVVCLKCSFGAKCDGERIFPVLTWRTAVHHCMRKHWGDSAVAWQKISDEETVLARELEKKEPQRRGIQPPLEKNWRCSTCTGTSLDNGHLTLMDVKTHLANEHDANTPVEGVDYFRALDWPPEQPLIARMV</sequence>
<proteinExistence type="predicted"/>
<evidence type="ECO:0000259" key="2">
    <source>
        <dbReference type="PROSITE" id="PS50181"/>
    </source>
</evidence>
<gene>
    <name evidence="3" type="ORF">BT62DRAFT_940935</name>
</gene>
<evidence type="ECO:0000313" key="4">
    <source>
        <dbReference type="Proteomes" id="UP000812287"/>
    </source>
</evidence>
<dbReference type="Pfam" id="PF00646">
    <property type="entry name" value="F-box"/>
    <property type="match status" value="1"/>
</dbReference>
<dbReference type="AlphaFoldDB" id="A0A9P7W3G5"/>
<dbReference type="InterPro" id="IPR001810">
    <property type="entry name" value="F-box_dom"/>
</dbReference>
<protein>
    <recommendedName>
        <fullName evidence="2">F-box domain-containing protein</fullName>
    </recommendedName>
</protein>
<evidence type="ECO:0000256" key="1">
    <source>
        <dbReference type="SAM" id="MobiDB-lite"/>
    </source>
</evidence>